<sequence>MPSAITDSTRAAYLAALDDTDQDAALAVVRGLLAAGADPVDVLVDLVSAAQAIVGVRWQQAVCTVAEEHAATTIGEAAVAAVGATIPEPARPAGRALVACPEREWHALPARIVAESLRYHGWTTLFLGASTPAQHLADYLRRHRITLVALSCSVPVALPAARRIVEAATEARVPVLAGGRAFGSDPARATALGAAAWAASPQALPGVLGTLPPAPDTPPALTHDRRAELAELHLRAPEFAAATARAWDGTLDTRRLEADGTLDSQYLAEHAVHSLTAAILTDDPAMISECRTWLTLLLAAHGQPPGAAGALLEVLRRTVEAHLVIAPRLLEAAADRP</sequence>
<dbReference type="PROSITE" id="PS51332">
    <property type="entry name" value="B12_BINDING"/>
    <property type="match status" value="1"/>
</dbReference>
<dbReference type="InterPro" id="IPR036594">
    <property type="entry name" value="Meth_synthase_dom"/>
</dbReference>
<feature type="domain" description="B12-binding" evidence="1">
    <location>
        <begin position="93"/>
        <end position="228"/>
    </location>
</feature>
<dbReference type="SUPFAM" id="SSF52242">
    <property type="entry name" value="Cobalamin (vitamin B12)-binding domain"/>
    <property type="match status" value="1"/>
</dbReference>
<evidence type="ECO:0000313" key="3">
    <source>
        <dbReference type="Proteomes" id="UP001501676"/>
    </source>
</evidence>
<protein>
    <submittedName>
        <fullName evidence="2">Cobalamin-dependent protein</fullName>
    </submittedName>
</protein>
<evidence type="ECO:0000259" key="1">
    <source>
        <dbReference type="PROSITE" id="PS51332"/>
    </source>
</evidence>
<keyword evidence="3" id="KW-1185">Reference proteome</keyword>
<organism evidence="2 3">
    <name type="scientific">Cryptosporangium minutisporangium</name>
    <dbReference type="NCBI Taxonomy" id="113569"/>
    <lineage>
        <taxon>Bacteria</taxon>
        <taxon>Bacillati</taxon>
        <taxon>Actinomycetota</taxon>
        <taxon>Actinomycetes</taxon>
        <taxon>Cryptosporangiales</taxon>
        <taxon>Cryptosporangiaceae</taxon>
        <taxon>Cryptosporangium</taxon>
    </lineage>
</organism>
<dbReference type="Gene3D" id="1.10.1240.10">
    <property type="entry name" value="Methionine synthase domain"/>
    <property type="match status" value="1"/>
</dbReference>
<evidence type="ECO:0000313" key="2">
    <source>
        <dbReference type="EMBL" id="GAA3383998.1"/>
    </source>
</evidence>
<dbReference type="Pfam" id="PF02607">
    <property type="entry name" value="B12-binding_2"/>
    <property type="match status" value="1"/>
</dbReference>
<comment type="caution">
    <text evidence="2">The sequence shown here is derived from an EMBL/GenBank/DDBJ whole genome shotgun (WGS) entry which is preliminary data.</text>
</comment>
<proteinExistence type="predicted"/>
<reference evidence="3" key="1">
    <citation type="journal article" date="2019" name="Int. J. Syst. Evol. Microbiol.">
        <title>The Global Catalogue of Microorganisms (GCM) 10K type strain sequencing project: providing services to taxonomists for standard genome sequencing and annotation.</title>
        <authorList>
            <consortium name="The Broad Institute Genomics Platform"/>
            <consortium name="The Broad Institute Genome Sequencing Center for Infectious Disease"/>
            <person name="Wu L."/>
            <person name="Ma J."/>
        </authorList>
    </citation>
    <scope>NUCLEOTIDE SEQUENCE [LARGE SCALE GENOMIC DNA]</scope>
    <source>
        <strain evidence="3">JCM 9458</strain>
    </source>
</reference>
<dbReference type="Pfam" id="PF02310">
    <property type="entry name" value="B12-binding"/>
    <property type="match status" value="1"/>
</dbReference>
<dbReference type="InterPro" id="IPR003759">
    <property type="entry name" value="Cbl-bd_cap"/>
</dbReference>
<dbReference type="Proteomes" id="UP001501676">
    <property type="component" value="Unassembled WGS sequence"/>
</dbReference>
<accession>A0ABP6SRX2</accession>
<dbReference type="InterPro" id="IPR036724">
    <property type="entry name" value="Cobalamin-bd_sf"/>
</dbReference>
<dbReference type="EMBL" id="BAAAYN010000006">
    <property type="protein sequence ID" value="GAA3383998.1"/>
    <property type="molecule type" value="Genomic_DNA"/>
</dbReference>
<gene>
    <name evidence="2" type="ORF">GCM10020369_12040</name>
</gene>
<dbReference type="Gene3D" id="3.40.50.280">
    <property type="entry name" value="Cobalamin-binding domain"/>
    <property type="match status" value="1"/>
</dbReference>
<name>A0ABP6SRX2_9ACTN</name>
<dbReference type="RefSeq" id="WP_345726957.1">
    <property type="nucleotide sequence ID" value="NZ_BAAAYN010000006.1"/>
</dbReference>
<dbReference type="InterPro" id="IPR006158">
    <property type="entry name" value="Cobalamin-bd"/>
</dbReference>